<dbReference type="PANTHER" id="PTHR36439:SF1">
    <property type="entry name" value="DUF1697 DOMAIN-CONTAINING PROTEIN"/>
    <property type="match status" value="1"/>
</dbReference>
<dbReference type="SUPFAM" id="SSF160379">
    <property type="entry name" value="SP0830-like"/>
    <property type="match status" value="1"/>
</dbReference>
<sequence>MTTTTPYIGLLRGINVGKAKRMPMAGLKALVESLGYSRVKTLLNSGNVVFHGPPGQAARAARDIEATIPAAFGFSSKLTVLDAAQWAELLCDNPLLDQASDHSRLLVIVWRHAHAREAVLAFARQDWSPDQCATGRHGAYLWCEQGILASRAAVALDKQLRDDVTTRNWATALRIATLLQSPTT</sequence>
<protein>
    <submittedName>
        <fullName evidence="1">DUF1697 domain-containing protein</fullName>
    </submittedName>
</protein>
<reference evidence="1 2" key="1">
    <citation type="submission" date="2024-04" db="EMBL/GenBank/DDBJ databases">
        <title>Novel species of the genus Ideonella isolated from streams.</title>
        <authorList>
            <person name="Lu H."/>
        </authorList>
    </citation>
    <scope>NUCLEOTIDE SEQUENCE [LARGE SCALE GENOMIC DNA]</scope>
    <source>
        <strain evidence="1 2">DXS29W</strain>
    </source>
</reference>
<proteinExistence type="predicted"/>
<evidence type="ECO:0000313" key="1">
    <source>
        <dbReference type="EMBL" id="MEK8031177.1"/>
    </source>
</evidence>
<dbReference type="EMBL" id="JBBUTG010000005">
    <property type="protein sequence ID" value="MEK8031177.1"/>
    <property type="molecule type" value="Genomic_DNA"/>
</dbReference>
<dbReference type="PANTHER" id="PTHR36439">
    <property type="entry name" value="BLL4334 PROTEIN"/>
    <property type="match status" value="1"/>
</dbReference>
<gene>
    <name evidence="1" type="ORF">AACH06_10155</name>
</gene>
<dbReference type="InterPro" id="IPR012545">
    <property type="entry name" value="DUF1697"/>
</dbReference>
<keyword evidence="2" id="KW-1185">Reference proteome</keyword>
<dbReference type="PIRSF" id="PIRSF008502">
    <property type="entry name" value="UCP008502"/>
    <property type="match status" value="1"/>
</dbReference>
<organism evidence="1 2">
    <name type="scientific">Ideonella lacteola</name>
    <dbReference type="NCBI Taxonomy" id="2984193"/>
    <lineage>
        <taxon>Bacteria</taxon>
        <taxon>Pseudomonadati</taxon>
        <taxon>Pseudomonadota</taxon>
        <taxon>Betaproteobacteria</taxon>
        <taxon>Burkholderiales</taxon>
        <taxon>Sphaerotilaceae</taxon>
        <taxon>Ideonella</taxon>
    </lineage>
</organism>
<name>A0ABU9BMI4_9BURK</name>
<accession>A0ABU9BMI4</accession>
<dbReference type="RefSeq" id="WP_341425557.1">
    <property type="nucleotide sequence ID" value="NZ_JBBUTG010000005.1"/>
</dbReference>
<evidence type="ECO:0000313" key="2">
    <source>
        <dbReference type="Proteomes" id="UP001371218"/>
    </source>
</evidence>
<comment type="caution">
    <text evidence="1">The sequence shown here is derived from an EMBL/GenBank/DDBJ whole genome shotgun (WGS) entry which is preliminary data.</text>
</comment>
<dbReference type="Gene3D" id="3.30.70.1280">
    <property type="entry name" value="SP0830-like domains"/>
    <property type="match status" value="1"/>
</dbReference>
<dbReference type="Pfam" id="PF08002">
    <property type="entry name" value="DUF1697"/>
    <property type="match status" value="1"/>
</dbReference>
<dbReference type="Proteomes" id="UP001371218">
    <property type="component" value="Unassembled WGS sequence"/>
</dbReference>